<dbReference type="EMBL" id="BDGJ01000168">
    <property type="protein sequence ID" value="GAW93854.1"/>
    <property type="molecule type" value="Genomic_DNA"/>
</dbReference>
<evidence type="ECO:0000256" key="2">
    <source>
        <dbReference type="ARBA" id="ARBA00022679"/>
    </source>
</evidence>
<keyword evidence="4 5" id="KW-0961">Cell wall biogenesis/degradation</keyword>
<dbReference type="GO" id="GO:0047244">
    <property type="term" value="F:N-acetylglucosaminyldiphosphoundecaprenol N-acetyl-beta-D-mannosaminyltransferase activity"/>
    <property type="evidence" value="ECO:0007669"/>
    <property type="project" value="UniProtKB-UniRule"/>
</dbReference>
<keyword evidence="7" id="KW-1185">Reference proteome</keyword>
<comment type="pathway">
    <text evidence="5">Cell wall biogenesis; teichoic acid biosynthesis.</text>
</comment>
<proteinExistence type="inferred from homology"/>
<keyword evidence="3 5" id="KW-0777">Teichoic acid biosynthesis</keyword>
<gene>
    <name evidence="6" type="ORF">KKC1_29790</name>
</gene>
<sequence>MKVNVLGTRVDALDTEQVVQEIARFIAEGNPHQVVTLNAEILYRAQRDQALKELINTADLVTPDGAGVVWAARRLKQPVPERVTGIDLMYRLVKEAERTGWRLFLFGAAPGVAEEAARNLKKNYPKLQIAGTFHGYPASNEEEALLSKIRQARPHILFVALGAPRQEYWIRRHMQELNVPVSIGVGGSFDVIAGRKKRAPKWMQRLHLEWLFRLLQEPWRYKRMLVLPRLVFLVLKESIFPKIS</sequence>
<dbReference type="RefSeq" id="WP_088554912.1">
    <property type="nucleotide sequence ID" value="NZ_BDGJ01000168.1"/>
</dbReference>
<dbReference type="GO" id="GO:0071555">
    <property type="term" value="P:cell wall organization"/>
    <property type="evidence" value="ECO:0007669"/>
    <property type="project" value="UniProtKB-KW"/>
</dbReference>
<evidence type="ECO:0000256" key="1">
    <source>
        <dbReference type="ARBA" id="ARBA00022676"/>
    </source>
</evidence>
<evidence type="ECO:0000313" key="7">
    <source>
        <dbReference type="Proteomes" id="UP000197032"/>
    </source>
</evidence>
<comment type="similarity">
    <text evidence="5">Belongs to the glycosyltransferase 26 family. TagA/TarA subfamily.</text>
</comment>
<dbReference type="GO" id="GO:0019350">
    <property type="term" value="P:teichoic acid biosynthetic process"/>
    <property type="evidence" value="ECO:0007669"/>
    <property type="project" value="UniProtKB-UniRule"/>
</dbReference>
<name>A0A1Z5HWG4_9FIRM</name>
<evidence type="ECO:0000256" key="3">
    <source>
        <dbReference type="ARBA" id="ARBA00022944"/>
    </source>
</evidence>
<dbReference type="InterPro" id="IPR004629">
    <property type="entry name" value="WecG_TagA_CpsF"/>
</dbReference>
<dbReference type="PANTHER" id="PTHR34136">
    <property type="match status" value="1"/>
</dbReference>
<dbReference type="NCBIfam" id="TIGR00696">
    <property type="entry name" value="wecG_tagA_cpsF"/>
    <property type="match status" value="1"/>
</dbReference>
<dbReference type="HAMAP" id="MF_02070">
    <property type="entry name" value="TagA_TarA"/>
    <property type="match status" value="1"/>
</dbReference>
<dbReference type="EC" id="2.4.1.187" evidence="5"/>
<dbReference type="UniPathway" id="UPA00632"/>
<dbReference type="InterPro" id="IPR034714">
    <property type="entry name" value="TagA_TarA"/>
</dbReference>
<dbReference type="Proteomes" id="UP000197032">
    <property type="component" value="Unassembled WGS sequence"/>
</dbReference>
<accession>A0A1Z5HWG4</accession>
<reference evidence="7" key="1">
    <citation type="journal article" date="2017" name="Appl. Environ. Microbiol.">
        <title>Genomic analysis of Calderihabitans maritimus KKC1, a thermophilic hydrogenogenic carboxydotrophic bacterium isolated from marine sediment.</title>
        <authorList>
            <person name="Omae K."/>
            <person name="Yoneda Y."/>
            <person name="Fukuyama Y."/>
            <person name="Yoshida T."/>
            <person name="Sako Y."/>
        </authorList>
    </citation>
    <scope>NUCLEOTIDE SEQUENCE [LARGE SCALE GENOMIC DNA]</scope>
    <source>
        <strain evidence="7">KKC1</strain>
    </source>
</reference>
<evidence type="ECO:0000256" key="5">
    <source>
        <dbReference type="HAMAP-Rule" id="MF_02070"/>
    </source>
</evidence>
<dbReference type="PANTHER" id="PTHR34136:SF1">
    <property type="entry name" value="UDP-N-ACETYL-D-MANNOSAMINURONIC ACID TRANSFERASE"/>
    <property type="match status" value="1"/>
</dbReference>
<comment type="function">
    <text evidence="5">Catalyzes the conversion of GlcNAc-PP-undecaprenol into ManNAc-GlcNAc-PP-undecaprenol, the first committed lipid intermediate in the de novo synthesis of teichoic acid.</text>
</comment>
<comment type="catalytic activity">
    <reaction evidence="5">
        <text>UDP-N-acetyl-alpha-D-mannosamine + N-acetyl-alpha-D-glucosaminyl-di-trans,octa-cis-undecaprenyl diphosphate = N-acetyl-beta-D-mannosaminyl-(1-&gt;4)-N-acetyl-alpha-D-glucosaminyl di-trans,octa-cis-undecaprenyl diphosphate + UDP + H(+)</text>
        <dbReference type="Rhea" id="RHEA:16053"/>
        <dbReference type="ChEBI" id="CHEBI:15378"/>
        <dbReference type="ChEBI" id="CHEBI:58223"/>
        <dbReference type="ChEBI" id="CHEBI:62959"/>
        <dbReference type="ChEBI" id="CHEBI:68623"/>
        <dbReference type="ChEBI" id="CHEBI:132210"/>
        <dbReference type="EC" id="2.4.1.187"/>
    </reaction>
</comment>
<protein>
    <recommendedName>
        <fullName evidence="5">N-acetylglucosaminyldiphosphoundecaprenol N-acetyl-beta-D-mannosaminyltransferase</fullName>
        <ecNumber evidence="5">2.4.1.187</ecNumber>
    </recommendedName>
    <alternativeName>
        <fullName evidence="5">N-acetylmannosaminyltransferase</fullName>
    </alternativeName>
    <alternativeName>
        <fullName evidence="5">UDP-N-acetylmannosamine transferase</fullName>
    </alternativeName>
    <alternativeName>
        <fullName evidence="5">UDP-N-acetylmannosamine:N-acetylglucosaminyl pyrophosphorylundecaprenol N-acetylmannosaminyltransferase</fullName>
    </alternativeName>
</protein>
<evidence type="ECO:0000256" key="4">
    <source>
        <dbReference type="ARBA" id="ARBA00023316"/>
    </source>
</evidence>
<keyword evidence="1 5" id="KW-0328">Glycosyltransferase</keyword>
<dbReference type="OrthoDB" id="9771846at2"/>
<comment type="caution">
    <text evidence="6">The sequence shown here is derived from an EMBL/GenBank/DDBJ whole genome shotgun (WGS) entry which is preliminary data.</text>
</comment>
<dbReference type="AlphaFoldDB" id="A0A1Z5HWG4"/>
<keyword evidence="2 5" id="KW-0808">Transferase</keyword>
<organism evidence="6 7">
    <name type="scientific">Calderihabitans maritimus</name>
    <dbReference type="NCBI Taxonomy" id="1246530"/>
    <lineage>
        <taxon>Bacteria</taxon>
        <taxon>Bacillati</taxon>
        <taxon>Bacillota</taxon>
        <taxon>Clostridia</taxon>
        <taxon>Neomoorellales</taxon>
        <taxon>Calderihabitantaceae</taxon>
        <taxon>Calderihabitans</taxon>
    </lineage>
</organism>
<dbReference type="Pfam" id="PF03808">
    <property type="entry name" value="Glyco_tran_WecG"/>
    <property type="match status" value="1"/>
</dbReference>
<dbReference type="CDD" id="cd06533">
    <property type="entry name" value="Glyco_transf_WecG_TagA"/>
    <property type="match status" value="1"/>
</dbReference>
<evidence type="ECO:0000313" key="6">
    <source>
        <dbReference type="EMBL" id="GAW93854.1"/>
    </source>
</evidence>